<dbReference type="PANTHER" id="PTHR35329:SF1">
    <property type="entry name" value="CHITIN SYNTHASE EXPORT CHAPERONE"/>
    <property type="match status" value="1"/>
</dbReference>
<organism evidence="2 3">
    <name type="scientific">Sphagnurus paluster</name>
    <dbReference type="NCBI Taxonomy" id="117069"/>
    <lineage>
        <taxon>Eukaryota</taxon>
        <taxon>Fungi</taxon>
        <taxon>Dikarya</taxon>
        <taxon>Basidiomycota</taxon>
        <taxon>Agaricomycotina</taxon>
        <taxon>Agaricomycetes</taxon>
        <taxon>Agaricomycetidae</taxon>
        <taxon>Agaricales</taxon>
        <taxon>Tricholomatineae</taxon>
        <taxon>Lyophyllaceae</taxon>
        <taxon>Sphagnurus</taxon>
    </lineage>
</organism>
<dbReference type="OrthoDB" id="5582162at2759"/>
<protein>
    <recommendedName>
        <fullName evidence="4">Chitin synthase export chaperone</fullName>
    </recommendedName>
</protein>
<evidence type="ECO:0000313" key="2">
    <source>
        <dbReference type="EMBL" id="KAG5651577.1"/>
    </source>
</evidence>
<dbReference type="GO" id="GO:0006457">
    <property type="term" value="P:protein folding"/>
    <property type="evidence" value="ECO:0007669"/>
    <property type="project" value="TreeGrafter"/>
</dbReference>
<accession>A0A9P7GR18</accession>
<feature type="transmembrane region" description="Helical" evidence="1">
    <location>
        <begin position="134"/>
        <end position="160"/>
    </location>
</feature>
<reference evidence="2" key="1">
    <citation type="submission" date="2021-02" db="EMBL/GenBank/DDBJ databases">
        <authorList>
            <person name="Nieuwenhuis M."/>
            <person name="Van De Peppel L.J.J."/>
        </authorList>
    </citation>
    <scope>NUCLEOTIDE SEQUENCE</scope>
    <source>
        <strain evidence="2">D49</strain>
    </source>
</reference>
<evidence type="ECO:0008006" key="4">
    <source>
        <dbReference type="Google" id="ProtNLM"/>
    </source>
</evidence>
<dbReference type="Proteomes" id="UP000717328">
    <property type="component" value="Unassembled WGS sequence"/>
</dbReference>
<keyword evidence="3" id="KW-1185">Reference proteome</keyword>
<evidence type="ECO:0000313" key="3">
    <source>
        <dbReference type="Proteomes" id="UP000717328"/>
    </source>
</evidence>
<dbReference type="PANTHER" id="PTHR35329">
    <property type="entry name" value="CHITIN SYNTHASE EXPORT CHAPERONE"/>
    <property type="match status" value="1"/>
</dbReference>
<dbReference type="Pfam" id="PF12271">
    <property type="entry name" value="Chs7"/>
    <property type="match status" value="1"/>
</dbReference>
<dbReference type="InterPro" id="IPR022057">
    <property type="entry name" value="Chs7"/>
</dbReference>
<comment type="caution">
    <text evidence="2">The sequence shown here is derived from an EMBL/GenBank/DDBJ whole genome shotgun (WGS) entry which is preliminary data.</text>
</comment>
<feature type="transmembrane region" description="Helical" evidence="1">
    <location>
        <begin position="172"/>
        <end position="194"/>
    </location>
</feature>
<evidence type="ECO:0000256" key="1">
    <source>
        <dbReference type="SAM" id="Phobius"/>
    </source>
</evidence>
<feature type="transmembrane region" description="Helical" evidence="1">
    <location>
        <begin position="214"/>
        <end position="243"/>
    </location>
</feature>
<reference evidence="2" key="2">
    <citation type="submission" date="2021-10" db="EMBL/GenBank/DDBJ databases">
        <title>Phylogenomics reveals ancestral predisposition of the termite-cultivated fungus Termitomyces towards a domesticated lifestyle.</title>
        <authorList>
            <person name="Auxier B."/>
            <person name="Grum-Grzhimaylo A."/>
            <person name="Cardenas M.E."/>
            <person name="Lodge J.D."/>
            <person name="Laessoe T."/>
            <person name="Pedersen O."/>
            <person name="Smith M.E."/>
            <person name="Kuyper T.W."/>
            <person name="Franco-Molano E.A."/>
            <person name="Baroni T.J."/>
            <person name="Aanen D.K."/>
        </authorList>
    </citation>
    <scope>NUCLEOTIDE SEQUENCE</scope>
    <source>
        <strain evidence="2">D49</strain>
    </source>
</reference>
<sequence>MTRFGDFAPLCTSTPSYPWCNLFYRQLQRTGHAALFTGASNSSRTAGVGINPTCFIAPTFSPASDPPSPHLGNIANIVACALSLALTIGLVWLTQRRKAAVGRIELRALLVLYAISLPLNAISTGAFLAQGSTALVVITAVHAGVVAAIFWALLANALVATQVVEDGTLSSLVPYYIFTVLIFALGTYISLDIALGVTDAIGAPAIPVQSLRNIPLFVVLSIWPLIAVVAYVGIMAHIVLNVLNERRPMLFYALAGMLFLLSQLAWFLLGRVLCTVRVFAKDRRIVPGDRAGDGGGRRVVPRLEEYNGRYASFLVPFHDVLSSSTCSFARSLALLPLFIFPALFTLPRRSSTITPHALVPCPAAAVMLSEPLPRPSSRLRACPSNAVCFSDAEPARRVVCPFGSADG</sequence>
<dbReference type="EMBL" id="JABCKI010000224">
    <property type="protein sequence ID" value="KAG5651577.1"/>
    <property type="molecule type" value="Genomic_DNA"/>
</dbReference>
<name>A0A9P7GR18_9AGAR</name>
<keyword evidence="1" id="KW-1133">Transmembrane helix</keyword>
<proteinExistence type="predicted"/>
<feature type="transmembrane region" description="Helical" evidence="1">
    <location>
        <begin position="74"/>
        <end position="94"/>
    </location>
</feature>
<dbReference type="GO" id="GO:0051082">
    <property type="term" value="F:unfolded protein binding"/>
    <property type="evidence" value="ECO:0007669"/>
    <property type="project" value="TreeGrafter"/>
</dbReference>
<keyword evidence="1" id="KW-0472">Membrane</keyword>
<feature type="transmembrane region" description="Helical" evidence="1">
    <location>
        <begin position="250"/>
        <end position="269"/>
    </location>
</feature>
<dbReference type="AlphaFoldDB" id="A0A9P7GR18"/>
<feature type="transmembrane region" description="Helical" evidence="1">
    <location>
        <begin position="106"/>
        <end position="128"/>
    </location>
</feature>
<dbReference type="GO" id="GO:0005789">
    <property type="term" value="C:endoplasmic reticulum membrane"/>
    <property type="evidence" value="ECO:0007669"/>
    <property type="project" value="TreeGrafter"/>
</dbReference>
<gene>
    <name evidence="2" type="ORF">H0H81_008160</name>
</gene>
<keyword evidence="1" id="KW-0812">Transmembrane</keyword>